<dbReference type="OrthoDB" id="191995at2759"/>
<dbReference type="GO" id="GO:0016226">
    <property type="term" value="P:iron-sulfur cluster assembly"/>
    <property type="evidence" value="ECO:0007669"/>
    <property type="project" value="TreeGrafter"/>
</dbReference>
<feature type="domain" description="CAF17 C-terminal" evidence="4">
    <location>
        <begin position="379"/>
        <end position="455"/>
    </location>
</feature>
<dbReference type="PANTHER" id="PTHR22602:SF0">
    <property type="entry name" value="TRANSFERASE CAF17, MITOCHONDRIAL-RELATED"/>
    <property type="match status" value="1"/>
</dbReference>
<keyword evidence="2" id="KW-0809">Transit peptide</keyword>
<keyword evidence="3" id="KW-0496">Mitochondrion</keyword>
<keyword evidence="6" id="KW-0808">Transferase</keyword>
<dbReference type="InParanoid" id="A0A6P3FI10"/>
<gene>
    <name evidence="6" type="primary">Iba57</name>
</gene>
<proteinExistence type="predicted"/>
<reference evidence="6" key="1">
    <citation type="submission" date="2025-08" db="UniProtKB">
        <authorList>
            <consortium name="RefSeq"/>
        </authorList>
    </citation>
    <scope>IDENTIFICATION</scope>
</reference>
<dbReference type="FunCoup" id="A0A6P3FI10">
    <property type="interactions" value="1616"/>
</dbReference>
<dbReference type="AlphaFoldDB" id="A0A6P3FI10"/>
<dbReference type="SUPFAM" id="SSF103025">
    <property type="entry name" value="Folate-binding domain"/>
    <property type="match status" value="2"/>
</dbReference>
<organism evidence="5 6">
    <name type="scientific">Octodon degus</name>
    <name type="common">Degu</name>
    <name type="synonym">Sciurus degus</name>
    <dbReference type="NCBI Taxonomy" id="10160"/>
    <lineage>
        <taxon>Eukaryota</taxon>
        <taxon>Metazoa</taxon>
        <taxon>Chordata</taxon>
        <taxon>Craniata</taxon>
        <taxon>Vertebrata</taxon>
        <taxon>Euteleostomi</taxon>
        <taxon>Mammalia</taxon>
        <taxon>Eutheria</taxon>
        <taxon>Euarchontoglires</taxon>
        <taxon>Glires</taxon>
        <taxon>Rodentia</taxon>
        <taxon>Hystricomorpha</taxon>
        <taxon>Octodontidae</taxon>
        <taxon>Octodon</taxon>
    </lineage>
</organism>
<evidence type="ECO:0000256" key="2">
    <source>
        <dbReference type="ARBA" id="ARBA00022946"/>
    </source>
</evidence>
<dbReference type="Pfam" id="PF25455">
    <property type="entry name" value="Beta-barrel_CAF17_C"/>
    <property type="match status" value="1"/>
</dbReference>
<dbReference type="RefSeq" id="XP_004647589.1">
    <property type="nucleotide sequence ID" value="XM_004647532.2"/>
</dbReference>
<dbReference type="InterPro" id="IPR057460">
    <property type="entry name" value="CAF17_C"/>
</dbReference>
<dbReference type="InterPro" id="IPR045179">
    <property type="entry name" value="YgfZ/GcvT"/>
</dbReference>
<protein>
    <submittedName>
        <fullName evidence="6">Transferase CAF17, mitochondrial</fullName>
    </submittedName>
</protein>
<evidence type="ECO:0000259" key="4">
    <source>
        <dbReference type="Pfam" id="PF25455"/>
    </source>
</evidence>
<evidence type="ECO:0000256" key="3">
    <source>
        <dbReference type="ARBA" id="ARBA00023128"/>
    </source>
</evidence>
<evidence type="ECO:0000256" key="1">
    <source>
        <dbReference type="ARBA" id="ARBA00004173"/>
    </source>
</evidence>
<dbReference type="Gene3D" id="3.30.1360.120">
    <property type="entry name" value="Probable tRNA modification gtpase trme, domain 1"/>
    <property type="match status" value="1"/>
</dbReference>
<dbReference type="Gene3D" id="3.30.70.1400">
    <property type="entry name" value="Aminomethyltransferase beta-barrel domains"/>
    <property type="match status" value="1"/>
</dbReference>
<dbReference type="InterPro" id="IPR017703">
    <property type="entry name" value="YgfZ/GCV_T_CS"/>
</dbReference>
<dbReference type="GeneID" id="101566158"/>
<dbReference type="NCBIfam" id="TIGR03317">
    <property type="entry name" value="ygfZ_signature"/>
    <property type="match status" value="1"/>
</dbReference>
<name>A0A6P3FI10_OCTDE</name>
<sequence length="459" mass="48983">MAATALLRGASVGRAGRAWRWQLHVALRHYPAHGSGGPGSASADTAAWTCFPLRERALLRVRGPDVTPFLLGLLTNELPPLRPAAGAAQPPARAAYAHLLSVQGRTLYDVILYRLRASGGGGGGRLGTARSVPRLAQEALFAGSALLSPPSARASLSPREAEPHRLGDETCQDDLTESEAACAVLSRLRLLAAAGGSGRGCRGPPPLPRPRHLLVSSQSPWQDVWTSGPACLVFVLLHLPGSPMGYRVRRKVQVEPWPECCVWAVLPAVTWAGQAVPLEERAEATSILTRDPRTVSMGWRLLTQDTGPALVPGARLGDPWDYHAHRYQQGVPEGVRDLPPGVALPLESNLVFMNGVSFTKGCYIGQELTARTHHTGVIRKRLFPVHLASPLPAGGIEPGTPVLTESGQTAGKFRAGQGTLGLALLHTERIKGPLHIKTSESDLVTITVSVPDWWPTATK</sequence>
<dbReference type="GO" id="GO:0016740">
    <property type="term" value="F:transferase activity"/>
    <property type="evidence" value="ECO:0007669"/>
    <property type="project" value="UniProtKB-KW"/>
</dbReference>
<dbReference type="Proteomes" id="UP000515203">
    <property type="component" value="Unplaced"/>
</dbReference>
<dbReference type="CTD" id="200205"/>
<dbReference type="InterPro" id="IPR027266">
    <property type="entry name" value="TrmE/GcvT-like"/>
</dbReference>
<dbReference type="GO" id="GO:0005759">
    <property type="term" value="C:mitochondrial matrix"/>
    <property type="evidence" value="ECO:0007669"/>
    <property type="project" value="TreeGrafter"/>
</dbReference>
<accession>A0A6P3FI10</accession>
<evidence type="ECO:0000313" key="5">
    <source>
        <dbReference type="Proteomes" id="UP000515203"/>
    </source>
</evidence>
<dbReference type="FunFam" id="3.30.1360.120:FF:000035">
    <property type="entry name" value="IBA57, iron-sulfur cluster assembly"/>
    <property type="match status" value="1"/>
</dbReference>
<keyword evidence="5" id="KW-1185">Reference proteome</keyword>
<comment type="subcellular location">
    <subcellularLocation>
        <location evidence="1">Mitochondrion</location>
    </subcellularLocation>
</comment>
<evidence type="ECO:0000313" key="6">
    <source>
        <dbReference type="RefSeq" id="XP_004647589.1"/>
    </source>
</evidence>
<dbReference type="PANTHER" id="PTHR22602">
    <property type="entry name" value="TRANSFERASE CAF17, MITOCHONDRIAL-RELATED"/>
    <property type="match status" value="1"/>
</dbReference>